<geneLocation type="plasmid" evidence="1 2">
    <name>pLPU83d</name>
</geneLocation>
<dbReference type="Proteomes" id="UP000019443">
    <property type="component" value="Plasmid pLPU83d"/>
</dbReference>
<gene>
    <name evidence="1" type="ORF">LPU83_pLPU83d_1661</name>
</gene>
<dbReference type="AlphaFoldDB" id="W6SA70"/>
<dbReference type="KEGG" id="rhl:LPU83_pLPU83d_1661"/>
<evidence type="ECO:0000313" key="2">
    <source>
        <dbReference type="Proteomes" id="UP000019443"/>
    </source>
</evidence>
<reference evidence="1" key="1">
    <citation type="submission" date="2013-11" db="EMBL/GenBank/DDBJ databases">
        <title>Draft genome sequence of the broad-host-range Rhizobium sp. LPU83 strain, a member of the low-genetic diversity Oregon-like Rhizobium sp. group.</title>
        <authorList>
            <person name="Wibberg D."/>
            <person name="Puehler A."/>
            <person name="Schlueter A."/>
        </authorList>
    </citation>
    <scope>NUCLEOTIDE SEQUENCE [LARGE SCALE GENOMIC DNA]</scope>
    <source>
        <strain evidence="1">LPU83</strain>
        <plasmid evidence="1">pLPU83d</plasmid>
    </source>
</reference>
<dbReference type="EMBL" id="HG916855">
    <property type="protein sequence ID" value="CDM63031.1"/>
    <property type="molecule type" value="Genomic_DNA"/>
</dbReference>
<keyword evidence="2" id="KW-1185">Reference proteome</keyword>
<dbReference type="PATRIC" id="fig|348824.6.peg.7410"/>
<keyword evidence="1" id="KW-0614">Plasmid</keyword>
<dbReference type="HOGENOM" id="CLU_3366921_0_0_5"/>
<organism evidence="1 2">
    <name type="scientific">Rhizobium favelukesii</name>
    <dbReference type="NCBI Taxonomy" id="348824"/>
    <lineage>
        <taxon>Bacteria</taxon>
        <taxon>Pseudomonadati</taxon>
        <taxon>Pseudomonadota</taxon>
        <taxon>Alphaproteobacteria</taxon>
        <taxon>Hyphomicrobiales</taxon>
        <taxon>Rhizobiaceae</taxon>
        <taxon>Rhizobium/Agrobacterium group</taxon>
        <taxon>Rhizobium</taxon>
    </lineage>
</organism>
<evidence type="ECO:0000313" key="1">
    <source>
        <dbReference type="EMBL" id="CDM63031.1"/>
    </source>
</evidence>
<protein>
    <submittedName>
        <fullName evidence="1">Uncharacterized protein</fullName>
    </submittedName>
</protein>
<sequence length="35" mass="4063">MVEIYSQYIHDDGLRYVVLPKGDEVEGWGIPARKK</sequence>
<proteinExistence type="predicted"/>
<name>W6SA70_9HYPH</name>
<accession>W6SA70</accession>